<dbReference type="GO" id="GO:0016811">
    <property type="term" value="F:hydrolase activity, acting on carbon-nitrogen (but not peptide) bonds, in linear amides"/>
    <property type="evidence" value="ECO:0007669"/>
    <property type="project" value="TreeGrafter"/>
</dbReference>
<organism evidence="3 4">
    <name type="scientific">Streptoalloteichus hindustanus</name>
    <dbReference type="NCBI Taxonomy" id="2017"/>
    <lineage>
        <taxon>Bacteria</taxon>
        <taxon>Bacillati</taxon>
        <taxon>Actinomycetota</taxon>
        <taxon>Actinomycetes</taxon>
        <taxon>Pseudonocardiales</taxon>
        <taxon>Pseudonocardiaceae</taxon>
        <taxon>Streptoalloteichus</taxon>
    </lineage>
</organism>
<name>A0A1M5KH30_STRHI</name>
<accession>A0A1M5KH30</accession>
<sequence>MDADDDSRMSESKTIHERSTTGQKGFPPLFGICRRGTARSFTWSRPALGVQFALPGIPGDRPRDPPRNHSSGTYHRPTLSPMTDALDEPTRDVQRVLVVTAHPDDVDFGAAGTVTTWTASGIEVVYCVCTSGEASGDPTTPPETTARTREAEQRAAAATVGVREVLFLGHPDGRLTPSLELRRDITRVIRRFRPHRVLTWSPEINWEFLVTSHPDHRAAGEAALAAVYPDARNPHAHPELLVDEGLQPWVVHELWLADGPPERRNRVVDVTDVFPTKLAALRAHRSQTGHLPDLAGDIRGWLAETARRSGLPEGRLAETFQVVSTA</sequence>
<dbReference type="AlphaFoldDB" id="A0A1M5KH30"/>
<dbReference type="PANTHER" id="PTHR12993:SF28">
    <property type="entry name" value="LMBE FAMILY PROTEIN"/>
    <property type="match status" value="1"/>
</dbReference>
<evidence type="ECO:0000313" key="4">
    <source>
        <dbReference type="Proteomes" id="UP000184501"/>
    </source>
</evidence>
<evidence type="ECO:0000256" key="2">
    <source>
        <dbReference type="SAM" id="MobiDB-lite"/>
    </source>
</evidence>
<evidence type="ECO:0000313" key="3">
    <source>
        <dbReference type="EMBL" id="SHG52102.1"/>
    </source>
</evidence>
<evidence type="ECO:0000256" key="1">
    <source>
        <dbReference type="ARBA" id="ARBA00022833"/>
    </source>
</evidence>
<gene>
    <name evidence="3" type="ORF">SAMN05444320_109275</name>
</gene>
<keyword evidence="1" id="KW-0862">Zinc</keyword>
<dbReference type="PANTHER" id="PTHR12993">
    <property type="entry name" value="N-ACETYLGLUCOSAMINYL-PHOSPHATIDYLINOSITOL DE-N-ACETYLASE-RELATED"/>
    <property type="match status" value="1"/>
</dbReference>
<dbReference type="GO" id="GO:0016137">
    <property type="term" value="P:glycoside metabolic process"/>
    <property type="evidence" value="ECO:0007669"/>
    <property type="project" value="UniProtKB-ARBA"/>
</dbReference>
<dbReference type="Proteomes" id="UP000184501">
    <property type="component" value="Unassembled WGS sequence"/>
</dbReference>
<feature type="region of interest" description="Disordered" evidence="2">
    <location>
        <begin position="1"/>
        <end position="28"/>
    </location>
</feature>
<dbReference type="STRING" id="2017.SAMN05444320_109275"/>
<feature type="region of interest" description="Disordered" evidence="2">
    <location>
        <begin position="54"/>
        <end position="85"/>
    </location>
</feature>
<protein>
    <submittedName>
        <fullName evidence="3">N-acetylglucosaminyl deacetylase, LmbE family</fullName>
    </submittedName>
</protein>
<dbReference type="SUPFAM" id="SSF102588">
    <property type="entry name" value="LmbE-like"/>
    <property type="match status" value="1"/>
</dbReference>
<reference evidence="3 4" key="1">
    <citation type="submission" date="2016-11" db="EMBL/GenBank/DDBJ databases">
        <authorList>
            <person name="Jaros S."/>
            <person name="Januszkiewicz K."/>
            <person name="Wedrychowicz H."/>
        </authorList>
    </citation>
    <scope>NUCLEOTIDE SEQUENCE [LARGE SCALE GENOMIC DNA]</scope>
    <source>
        <strain evidence="3 4">DSM 44523</strain>
    </source>
</reference>
<dbReference type="Pfam" id="PF02585">
    <property type="entry name" value="PIG-L"/>
    <property type="match status" value="1"/>
</dbReference>
<keyword evidence="4" id="KW-1185">Reference proteome</keyword>
<feature type="compositionally biased region" description="Basic and acidic residues" evidence="2">
    <location>
        <begin position="1"/>
        <end position="19"/>
    </location>
</feature>
<dbReference type="EMBL" id="FQVN01000009">
    <property type="protein sequence ID" value="SHG52102.1"/>
    <property type="molecule type" value="Genomic_DNA"/>
</dbReference>
<dbReference type="InterPro" id="IPR024078">
    <property type="entry name" value="LmbE-like_dom_sf"/>
</dbReference>
<dbReference type="InterPro" id="IPR003737">
    <property type="entry name" value="GlcNAc_PI_deacetylase-related"/>
</dbReference>
<dbReference type="Gene3D" id="3.40.50.10320">
    <property type="entry name" value="LmbE-like"/>
    <property type="match status" value="1"/>
</dbReference>
<proteinExistence type="predicted"/>